<dbReference type="AlphaFoldDB" id="A0A8J3P7Q3"/>
<dbReference type="EMBL" id="BONI01000009">
    <property type="protein sequence ID" value="GIG04871.1"/>
    <property type="molecule type" value="Genomic_DNA"/>
</dbReference>
<reference evidence="2 3" key="1">
    <citation type="submission" date="2021-01" db="EMBL/GenBank/DDBJ databases">
        <title>Whole genome shotgun sequence of Catellatospora coxensis NBRC 107359.</title>
        <authorList>
            <person name="Komaki H."/>
            <person name="Tamura T."/>
        </authorList>
    </citation>
    <scope>NUCLEOTIDE SEQUENCE [LARGE SCALE GENOMIC DNA]</scope>
    <source>
        <strain evidence="2 3">NBRC 107359</strain>
    </source>
</reference>
<evidence type="ECO:0000259" key="1">
    <source>
        <dbReference type="Pfam" id="PF13460"/>
    </source>
</evidence>
<dbReference type="Proteomes" id="UP000630887">
    <property type="component" value="Unassembled WGS sequence"/>
</dbReference>
<dbReference type="RefSeq" id="WP_203690402.1">
    <property type="nucleotide sequence ID" value="NZ_BAAALC010000002.1"/>
</dbReference>
<evidence type="ECO:0000313" key="3">
    <source>
        <dbReference type="Proteomes" id="UP000630887"/>
    </source>
</evidence>
<sequence>MSRIIVFGAGGKAGRAVVDEAVKRGHEVTAVVRDPAKYADLGVTAVAGDVRDASSVAGLAAGHDAAVNAAYDPQSAPGDFFVGAANAFLEGLPKAGVGRAVVIGMVSNLEVAPGVRMLDTPDFPEAYKEFAQGHTAGLDTLRGADTELDWVVLTPPMVLDQAERTGAYRTGGDQLLAKEDGTSHLSYADLAVAIVDEIDNPRHHRTRVAVAD</sequence>
<proteinExistence type="predicted"/>
<dbReference type="PANTHER" id="PTHR43355:SF2">
    <property type="entry name" value="FLAVIN REDUCTASE (NADPH)"/>
    <property type="match status" value="1"/>
</dbReference>
<feature type="domain" description="NAD(P)-binding" evidence="1">
    <location>
        <begin position="8"/>
        <end position="201"/>
    </location>
</feature>
<dbReference type="GO" id="GO:0016646">
    <property type="term" value="F:oxidoreductase activity, acting on the CH-NH group of donors, NAD or NADP as acceptor"/>
    <property type="evidence" value="ECO:0007669"/>
    <property type="project" value="TreeGrafter"/>
</dbReference>
<accession>A0A8J3P7Q3</accession>
<dbReference type="Pfam" id="PF13460">
    <property type="entry name" value="NAD_binding_10"/>
    <property type="match status" value="1"/>
</dbReference>
<evidence type="ECO:0000313" key="2">
    <source>
        <dbReference type="EMBL" id="GIG04871.1"/>
    </source>
</evidence>
<protein>
    <recommendedName>
        <fullName evidence="1">NAD(P)-binding domain-containing protein</fullName>
    </recommendedName>
</protein>
<dbReference type="InterPro" id="IPR051606">
    <property type="entry name" value="Polyketide_Oxido-like"/>
</dbReference>
<dbReference type="Gene3D" id="3.40.50.720">
    <property type="entry name" value="NAD(P)-binding Rossmann-like Domain"/>
    <property type="match status" value="1"/>
</dbReference>
<name>A0A8J3P7Q3_9ACTN</name>
<dbReference type="InterPro" id="IPR016040">
    <property type="entry name" value="NAD(P)-bd_dom"/>
</dbReference>
<comment type="caution">
    <text evidence="2">The sequence shown here is derived from an EMBL/GenBank/DDBJ whole genome shotgun (WGS) entry which is preliminary data.</text>
</comment>
<keyword evidence="3" id="KW-1185">Reference proteome</keyword>
<dbReference type="PANTHER" id="PTHR43355">
    <property type="entry name" value="FLAVIN REDUCTASE (NADPH)"/>
    <property type="match status" value="1"/>
</dbReference>
<dbReference type="InterPro" id="IPR036291">
    <property type="entry name" value="NAD(P)-bd_dom_sf"/>
</dbReference>
<dbReference type="SUPFAM" id="SSF51735">
    <property type="entry name" value="NAD(P)-binding Rossmann-fold domains"/>
    <property type="match status" value="1"/>
</dbReference>
<organism evidence="2 3">
    <name type="scientific">Catellatospora coxensis</name>
    <dbReference type="NCBI Taxonomy" id="310354"/>
    <lineage>
        <taxon>Bacteria</taxon>
        <taxon>Bacillati</taxon>
        <taxon>Actinomycetota</taxon>
        <taxon>Actinomycetes</taxon>
        <taxon>Micromonosporales</taxon>
        <taxon>Micromonosporaceae</taxon>
        <taxon>Catellatospora</taxon>
    </lineage>
</organism>
<gene>
    <name evidence="2" type="ORF">Cco03nite_15710</name>
</gene>